<keyword evidence="7" id="KW-0520">NAD</keyword>
<keyword evidence="6" id="KW-1278">Translocase</keyword>
<comment type="similarity">
    <text evidence="2">Belongs to the AlaDH/PNT family.</text>
</comment>
<feature type="domain" description="Alanine dehydrogenase/pyridine nucleotide transhydrogenase NAD(H)-binding" evidence="9">
    <location>
        <begin position="163"/>
        <end position="325"/>
    </location>
</feature>
<evidence type="ECO:0000256" key="6">
    <source>
        <dbReference type="ARBA" id="ARBA00022967"/>
    </source>
</evidence>
<dbReference type="SUPFAM" id="SSF52283">
    <property type="entry name" value="Formate/glycerate dehydrogenase catalytic domain-like"/>
    <property type="match status" value="1"/>
</dbReference>
<proteinExistence type="inferred from homology"/>
<dbReference type="Gene3D" id="3.40.50.720">
    <property type="entry name" value="NAD(P)-binding Rossmann-like Domain"/>
    <property type="match status" value="2"/>
</dbReference>
<dbReference type="GO" id="GO:0050661">
    <property type="term" value="F:NADP binding"/>
    <property type="evidence" value="ECO:0007669"/>
    <property type="project" value="TreeGrafter"/>
</dbReference>
<dbReference type="Pfam" id="PF05222">
    <property type="entry name" value="AlaDh_PNT_N"/>
    <property type="match status" value="1"/>
</dbReference>
<accession>A0AA41ZCF4</accession>
<evidence type="ECO:0000313" key="11">
    <source>
        <dbReference type="EMBL" id="MCX2522714.1"/>
    </source>
</evidence>
<dbReference type="InterPro" id="IPR036291">
    <property type="entry name" value="NAD(P)-bd_dom_sf"/>
</dbReference>
<evidence type="ECO:0000259" key="10">
    <source>
        <dbReference type="SMART" id="SM01003"/>
    </source>
</evidence>
<dbReference type="GO" id="GO:0016491">
    <property type="term" value="F:oxidoreductase activity"/>
    <property type="evidence" value="ECO:0007669"/>
    <property type="project" value="InterPro"/>
</dbReference>
<dbReference type="InterPro" id="IPR007886">
    <property type="entry name" value="AlaDH/PNT_N"/>
</dbReference>
<reference evidence="11" key="1">
    <citation type="submission" date="2022-11" db="EMBL/GenBank/DDBJ databases">
        <title>Larsenimonas rhizosphaerae sp. nov., isolated from a tidal mudflat.</title>
        <authorList>
            <person name="Lee S.D."/>
            <person name="Kim I.S."/>
        </authorList>
    </citation>
    <scope>NUCLEOTIDE SEQUENCE</scope>
    <source>
        <strain evidence="11">GH2-1</strain>
    </source>
</reference>
<dbReference type="EMBL" id="JAPIVE010000001">
    <property type="protein sequence ID" value="MCX2522714.1"/>
    <property type="molecule type" value="Genomic_DNA"/>
</dbReference>
<dbReference type="RefSeq" id="WP_250935875.1">
    <property type="nucleotide sequence ID" value="NZ_JAMLJK010000001.1"/>
</dbReference>
<protein>
    <recommendedName>
        <fullName evidence="3">proton-translocating NAD(P)(+) transhydrogenase</fullName>
        <ecNumber evidence="3">7.1.1.1</ecNumber>
    </recommendedName>
</protein>
<comment type="caution">
    <text evidence="11">The sequence shown here is derived from an EMBL/GenBank/DDBJ whole genome shotgun (WGS) entry which is preliminary data.</text>
</comment>
<name>A0AA41ZCF4_9GAMM</name>
<organism evidence="11 12">
    <name type="scientific">Larsenimonas rhizosphaerae</name>
    <dbReference type="NCBI Taxonomy" id="2944682"/>
    <lineage>
        <taxon>Bacteria</taxon>
        <taxon>Pseudomonadati</taxon>
        <taxon>Pseudomonadota</taxon>
        <taxon>Gammaproteobacteria</taxon>
        <taxon>Oceanospirillales</taxon>
        <taxon>Halomonadaceae</taxon>
        <taxon>Larsenimonas</taxon>
    </lineage>
</organism>
<evidence type="ECO:0000256" key="8">
    <source>
        <dbReference type="ARBA" id="ARBA00048202"/>
    </source>
</evidence>
<evidence type="ECO:0000256" key="5">
    <source>
        <dbReference type="ARBA" id="ARBA00022857"/>
    </source>
</evidence>
<dbReference type="Pfam" id="PF01262">
    <property type="entry name" value="AlaDh_PNT_C"/>
    <property type="match status" value="1"/>
</dbReference>
<evidence type="ECO:0000256" key="7">
    <source>
        <dbReference type="ARBA" id="ARBA00023027"/>
    </source>
</evidence>
<dbReference type="PANTHER" id="PTHR10160">
    <property type="entry name" value="NAD(P) TRANSHYDROGENASE"/>
    <property type="match status" value="1"/>
</dbReference>
<dbReference type="InterPro" id="IPR008143">
    <property type="entry name" value="Ala_DH/PNT_CS2"/>
</dbReference>
<keyword evidence="12" id="KW-1185">Reference proteome</keyword>
<dbReference type="AlphaFoldDB" id="A0AA41ZCF4"/>
<dbReference type="GO" id="GO:0006740">
    <property type="term" value="P:NADPH regeneration"/>
    <property type="evidence" value="ECO:0007669"/>
    <property type="project" value="TreeGrafter"/>
</dbReference>
<evidence type="ECO:0000256" key="3">
    <source>
        <dbReference type="ARBA" id="ARBA00012943"/>
    </source>
</evidence>
<dbReference type="PROSITE" id="PS00837">
    <property type="entry name" value="ALADH_PNT_2"/>
    <property type="match status" value="1"/>
</dbReference>
<dbReference type="CDD" id="cd05304">
    <property type="entry name" value="Rubrum_tdh"/>
    <property type="match status" value="1"/>
</dbReference>
<evidence type="ECO:0000256" key="2">
    <source>
        <dbReference type="ARBA" id="ARBA00005689"/>
    </source>
</evidence>
<evidence type="ECO:0000313" key="12">
    <source>
        <dbReference type="Proteomes" id="UP001165678"/>
    </source>
</evidence>
<dbReference type="SMART" id="SM01003">
    <property type="entry name" value="AlaDh_PNT_N"/>
    <property type="match status" value="1"/>
</dbReference>
<dbReference type="SMART" id="SM01002">
    <property type="entry name" value="AlaDh_PNT_C"/>
    <property type="match status" value="1"/>
</dbReference>
<gene>
    <name evidence="11" type="ORF">OQ287_00480</name>
</gene>
<sequence length="391" mass="41095">MLTIRVVRESRAPSAGPGAPGERRVALDPTTAGKLARAVSADADQSIVMVDAGAGRFSHFADAAYDDVSGVQVLEAGQHAEDAGLVLCVRPPEPELIDSLAEGTVLVGLLSPFQSRELLERCKARRITALAMELVPRISRAQSMDALSSQAAAAGYHAALTAAHEASVFFPMLTTAAGTIRPARVIVVGAGVAGLQAIATARRLGAQVWAYDIRAAAREQVESLGARMIDTGVDASGEGGYARELTDDERAAQAEALAKHLSTAHAVITTAAIPGRPSPKIITEDMVERMQPGSVIVDLAAEGGGNCELTRPGETVEHNDVKIVGLLDIPSQLPVNTSEMYGKNLFNLLTPFIRDGELVLDFDDAVIGPMCVTRDGDIVHEGVRKALEDKA</sequence>
<keyword evidence="4" id="KW-0547">Nucleotide-binding</keyword>
<dbReference type="EC" id="7.1.1.1" evidence="3"/>
<comment type="catalytic activity">
    <reaction evidence="8">
        <text>NAD(+) + NADPH + H(+)(in) = NADH + NADP(+) + H(+)(out)</text>
        <dbReference type="Rhea" id="RHEA:47992"/>
        <dbReference type="ChEBI" id="CHEBI:15378"/>
        <dbReference type="ChEBI" id="CHEBI:57540"/>
        <dbReference type="ChEBI" id="CHEBI:57783"/>
        <dbReference type="ChEBI" id="CHEBI:57945"/>
        <dbReference type="ChEBI" id="CHEBI:58349"/>
        <dbReference type="EC" id="7.1.1.1"/>
    </reaction>
</comment>
<dbReference type="GO" id="GO:0005886">
    <property type="term" value="C:plasma membrane"/>
    <property type="evidence" value="ECO:0007669"/>
    <property type="project" value="TreeGrafter"/>
</dbReference>
<dbReference type="GO" id="GO:0008750">
    <property type="term" value="F:proton-translocating NAD(P)+ transhydrogenase activity"/>
    <property type="evidence" value="ECO:0007669"/>
    <property type="project" value="UniProtKB-EC"/>
</dbReference>
<evidence type="ECO:0000259" key="9">
    <source>
        <dbReference type="SMART" id="SM01002"/>
    </source>
</evidence>
<dbReference type="InterPro" id="IPR007698">
    <property type="entry name" value="AlaDH/PNT_NAD(H)-bd"/>
</dbReference>
<evidence type="ECO:0000256" key="4">
    <source>
        <dbReference type="ARBA" id="ARBA00022741"/>
    </source>
</evidence>
<evidence type="ECO:0000256" key="1">
    <source>
        <dbReference type="ARBA" id="ARBA00003943"/>
    </source>
</evidence>
<comment type="function">
    <text evidence="1">The transhydrogenation between NADH and NADP is coupled to respiration and ATP hydrolysis and functions as a proton pump across the membrane.</text>
</comment>
<dbReference type="PANTHER" id="PTHR10160:SF19">
    <property type="entry name" value="PROTON-TRANSLOCATING NAD(P)(+) TRANSHYDROGENASE"/>
    <property type="match status" value="1"/>
</dbReference>
<feature type="domain" description="Alanine dehydrogenase/pyridine nucleotide transhydrogenase N-terminal" evidence="10">
    <location>
        <begin position="5"/>
        <end position="154"/>
    </location>
</feature>
<keyword evidence="5" id="KW-0521">NADP</keyword>
<dbReference type="Proteomes" id="UP001165678">
    <property type="component" value="Unassembled WGS sequence"/>
</dbReference>
<dbReference type="SUPFAM" id="SSF51735">
    <property type="entry name" value="NAD(P)-binding Rossmann-fold domains"/>
    <property type="match status" value="1"/>
</dbReference>